<dbReference type="Gramene" id="TuG1812G0300001025.01.T01">
    <property type="protein sequence ID" value="TuG1812G0300001025.01.T01"/>
    <property type="gene ID" value="TuG1812G0300001025.01"/>
</dbReference>
<feature type="region of interest" description="Disordered" evidence="1">
    <location>
        <begin position="1"/>
        <end position="38"/>
    </location>
</feature>
<reference evidence="3" key="1">
    <citation type="journal article" date="2013" name="Nature">
        <title>Draft genome of the wheat A-genome progenitor Triticum urartu.</title>
        <authorList>
            <person name="Ling H.Q."/>
            <person name="Zhao S."/>
            <person name="Liu D."/>
            <person name="Wang J."/>
            <person name="Sun H."/>
            <person name="Zhang C."/>
            <person name="Fan H."/>
            <person name="Li D."/>
            <person name="Dong L."/>
            <person name="Tao Y."/>
            <person name="Gao C."/>
            <person name="Wu H."/>
            <person name="Li Y."/>
            <person name="Cui Y."/>
            <person name="Guo X."/>
            <person name="Zheng S."/>
            <person name="Wang B."/>
            <person name="Yu K."/>
            <person name="Liang Q."/>
            <person name="Yang W."/>
            <person name="Lou X."/>
            <person name="Chen J."/>
            <person name="Feng M."/>
            <person name="Jian J."/>
            <person name="Zhang X."/>
            <person name="Luo G."/>
            <person name="Jiang Y."/>
            <person name="Liu J."/>
            <person name="Wang Z."/>
            <person name="Sha Y."/>
            <person name="Zhang B."/>
            <person name="Wu H."/>
            <person name="Tang D."/>
            <person name="Shen Q."/>
            <person name="Xue P."/>
            <person name="Zou S."/>
            <person name="Wang X."/>
            <person name="Liu X."/>
            <person name="Wang F."/>
            <person name="Yang Y."/>
            <person name="An X."/>
            <person name="Dong Z."/>
            <person name="Zhang K."/>
            <person name="Zhang X."/>
            <person name="Luo M.C."/>
            <person name="Dvorak J."/>
            <person name="Tong Y."/>
            <person name="Wang J."/>
            <person name="Yang H."/>
            <person name="Li Z."/>
            <person name="Wang D."/>
            <person name="Zhang A."/>
            <person name="Wang J."/>
        </authorList>
    </citation>
    <scope>NUCLEOTIDE SEQUENCE</scope>
    <source>
        <strain evidence="3">cv. G1812</strain>
    </source>
</reference>
<keyword evidence="3" id="KW-1185">Reference proteome</keyword>
<dbReference type="AlphaFoldDB" id="A0A8R7PN65"/>
<evidence type="ECO:0000313" key="3">
    <source>
        <dbReference type="Proteomes" id="UP000015106"/>
    </source>
</evidence>
<dbReference type="Proteomes" id="UP000015106">
    <property type="component" value="Chromosome 3"/>
</dbReference>
<proteinExistence type="predicted"/>
<reference evidence="2" key="2">
    <citation type="submission" date="2018-03" db="EMBL/GenBank/DDBJ databases">
        <title>The Triticum urartu genome reveals the dynamic nature of wheat genome evolution.</title>
        <authorList>
            <person name="Ling H."/>
            <person name="Ma B."/>
            <person name="Shi X."/>
            <person name="Liu H."/>
            <person name="Dong L."/>
            <person name="Sun H."/>
            <person name="Cao Y."/>
            <person name="Gao Q."/>
            <person name="Zheng S."/>
            <person name="Li Y."/>
            <person name="Yu Y."/>
            <person name="Du H."/>
            <person name="Qi M."/>
            <person name="Li Y."/>
            <person name="Yu H."/>
            <person name="Cui Y."/>
            <person name="Wang N."/>
            <person name="Chen C."/>
            <person name="Wu H."/>
            <person name="Zhao Y."/>
            <person name="Zhang J."/>
            <person name="Li Y."/>
            <person name="Zhou W."/>
            <person name="Zhang B."/>
            <person name="Hu W."/>
            <person name="Eijk M."/>
            <person name="Tang J."/>
            <person name="Witsenboer H."/>
            <person name="Zhao S."/>
            <person name="Li Z."/>
            <person name="Zhang A."/>
            <person name="Wang D."/>
            <person name="Liang C."/>
        </authorList>
    </citation>
    <scope>NUCLEOTIDE SEQUENCE [LARGE SCALE GENOMIC DNA]</scope>
    <source>
        <strain evidence="2">cv. G1812</strain>
    </source>
</reference>
<name>A0A8R7PN65_TRIUA</name>
<reference evidence="2" key="3">
    <citation type="submission" date="2022-06" db="UniProtKB">
        <authorList>
            <consortium name="EnsemblPlants"/>
        </authorList>
    </citation>
    <scope>IDENTIFICATION</scope>
</reference>
<evidence type="ECO:0000313" key="2">
    <source>
        <dbReference type="EnsemblPlants" id="TuG1812G0300001025.01.T01"/>
    </source>
</evidence>
<dbReference type="EnsemblPlants" id="TuG1812G0300001025.01.T01">
    <property type="protein sequence ID" value="TuG1812G0300001025.01.T01"/>
    <property type="gene ID" value="TuG1812G0300001025.01"/>
</dbReference>
<organism evidence="2 3">
    <name type="scientific">Triticum urartu</name>
    <name type="common">Red wild einkorn</name>
    <name type="synonym">Crithodium urartu</name>
    <dbReference type="NCBI Taxonomy" id="4572"/>
    <lineage>
        <taxon>Eukaryota</taxon>
        <taxon>Viridiplantae</taxon>
        <taxon>Streptophyta</taxon>
        <taxon>Embryophyta</taxon>
        <taxon>Tracheophyta</taxon>
        <taxon>Spermatophyta</taxon>
        <taxon>Magnoliopsida</taxon>
        <taxon>Liliopsida</taxon>
        <taxon>Poales</taxon>
        <taxon>Poaceae</taxon>
        <taxon>BOP clade</taxon>
        <taxon>Pooideae</taxon>
        <taxon>Triticodae</taxon>
        <taxon>Triticeae</taxon>
        <taxon>Triticinae</taxon>
        <taxon>Triticum</taxon>
    </lineage>
</organism>
<evidence type="ECO:0000256" key="1">
    <source>
        <dbReference type="SAM" id="MobiDB-lite"/>
    </source>
</evidence>
<sequence>APTHFSSPRTPPPFPLSFSDPLAAKTGGRTRHASVDEEELRRRRSTDCIYYLALPVDLQEEVDCTSQGKHSPVVLFVNAIAQGSICTFTNISRQWSRAPLLM</sequence>
<accession>A0A8R7PN65</accession>
<protein>
    <submittedName>
        <fullName evidence="2">Uncharacterized protein</fullName>
    </submittedName>
</protein>